<sequence length="84" mass="8323">MASEISDPSQAAADENAYEGADVEVSPTEGAPDSDADTSSDSEGEPKPGGLGTDGTIPSNPDGVAAGHSDTASHFNAEEDEESA</sequence>
<comment type="caution">
    <text evidence="2">The sequence shown here is derived from an EMBL/GenBank/DDBJ whole genome shotgun (WGS) entry which is preliminary data.</text>
</comment>
<evidence type="ECO:0000256" key="1">
    <source>
        <dbReference type="SAM" id="MobiDB-lite"/>
    </source>
</evidence>
<gene>
    <name evidence="2" type="ORF">FHS07_000974</name>
</gene>
<proteinExistence type="predicted"/>
<dbReference type="EMBL" id="JACHXY010000001">
    <property type="protein sequence ID" value="MBB3157290.1"/>
    <property type="molecule type" value="Genomic_DNA"/>
</dbReference>
<dbReference type="AlphaFoldDB" id="A0A7W5CHD8"/>
<evidence type="ECO:0000313" key="3">
    <source>
        <dbReference type="Proteomes" id="UP000543579"/>
    </source>
</evidence>
<feature type="compositionally biased region" description="Acidic residues" evidence="1">
    <location>
        <begin position="32"/>
        <end position="43"/>
    </location>
</feature>
<organism evidence="2 3">
    <name type="scientific">Microbacterium proteolyticum</name>
    <dbReference type="NCBI Taxonomy" id="1572644"/>
    <lineage>
        <taxon>Bacteria</taxon>
        <taxon>Bacillati</taxon>
        <taxon>Actinomycetota</taxon>
        <taxon>Actinomycetes</taxon>
        <taxon>Micrococcales</taxon>
        <taxon>Microbacteriaceae</taxon>
        <taxon>Microbacterium</taxon>
    </lineage>
</organism>
<protein>
    <submittedName>
        <fullName evidence="2">Uncharacterized protein</fullName>
    </submittedName>
</protein>
<feature type="region of interest" description="Disordered" evidence="1">
    <location>
        <begin position="1"/>
        <end position="84"/>
    </location>
</feature>
<dbReference type="RefSeq" id="WP_221189118.1">
    <property type="nucleotide sequence ID" value="NZ_JACHXY010000001.1"/>
</dbReference>
<evidence type="ECO:0000313" key="2">
    <source>
        <dbReference type="EMBL" id="MBB3157290.1"/>
    </source>
</evidence>
<name>A0A7W5CHD8_9MICO</name>
<accession>A0A7W5CHD8</accession>
<reference evidence="2 3" key="1">
    <citation type="submission" date="2020-08" db="EMBL/GenBank/DDBJ databases">
        <title>Genomic Encyclopedia of Type Strains, Phase III (KMG-III): the genomes of soil and plant-associated and newly described type strains.</title>
        <authorList>
            <person name="Whitman W."/>
        </authorList>
    </citation>
    <scope>NUCLEOTIDE SEQUENCE [LARGE SCALE GENOMIC DNA]</scope>
    <source>
        <strain evidence="2 3">CECT 8356</strain>
    </source>
</reference>
<dbReference type="Proteomes" id="UP000543579">
    <property type="component" value="Unassembled WGS sequence"/>
</dbReference>